<dbReference type="AlphaFoldDB" id="A0A4T3F4Q0"/>
<dbReference type="InterPro" id="IPR013784">
    <property type="entry name" value="Carb-bd-like_fold"/>
</dbReference>
<keyword evidence="3" id="KW-1185">Reference proteome</keyword>
<dbReference type="Proteomes" id="UP000309389">
    <property type="component" value="Unassembled WGS sequence"/>
</dbReference>
<evidence type="ECO:0000313" key="3">
    <source>
        <dbReference type="Proteomes" id="UP000309389"/>
    </source>
</evidence>
<dbReference type="OrthoDB" id="7429210at2"/>
<keyword evidence="2" id="KW-0645">Protease</keyword>
<keyword evidence="1" id="KW-0732">Signal</keyword>
<evidence type="ECO:0000256" key="1">
    <source>
        <dbReference type="SAM" id="SignalP"/>
    </source>
</evidence>
<keyword evidence="2" id="KW-0121">Carboxypeptidase</keyword>
<name>A0A4T3F4Q0_9SPHN</name>
<dbReference type="EMBL" id="SSHH01000002">
    <property type="protein sequence ID" value="TIX50478.1"/>
    <property type="molecule type" value="Genomic_DNA"/>
</dbReference>
<feature type="signal peptide" evidence="1">
    <location>
        <begin position="1"/>
        <end position="21"/>
    </location>
</feature>
<reference evidence="2 3" key="1">
    <citation type="submission" date="2019-04" db="EMBL/GenBank/DDBJ databases">
        <title>Altererythrobacter aquimixticola sp. nov., isolated from sediment of junction between the ocean and a freshwater spring.</title>
        <authorList>
            <person name="Yoon J.-H."/>
        </authorList>
    </citation>
    <scope>NUCLEOTIDE SEQUENCE [LARGE SCALE GENOMIC DNA]</scope>
    <source>
        <strain evidence="2 3">SSKS-13</strain>
    </source>
</reference>
<dbReference type="Gene3D" id="2.60.40.1120">
    <property type="entry name" value="Carboxypeptidase-like, regulatory domain"/>
    <property type="match status" value="1"/>
</dbReference>
<protein>
    <submittedName>
        <fullName evidence="2">Carboxypeptidase regulatory-like domain-containing protein</fullName>
    </submittedName>
</protein>
<dbReference type="GO" id="GO:0004180">
    <property type="term" value="F:carboxypeptidase activity"/>
    <property type="evidence" value="ECO:0007669"/>
    <property type="project" value="UniProtKB-KW"/>
</dbReference>
<proteinExistence type="predicted"/>
<organism evidence="2 3">
    <name type="scientific">Alteraurantiacibacter aquimixticola</name>
    <dbReference type="NCBI Taxonomy" id="2489173"/>
    <lineage>
        <taxon>Bacteria</taxon>
        <taxon>Pseudomonadati</taxon>
        <taxon>Pseudomonadota</taxon>
        <taxon>Alphaproteobacteria</taxon>
        <taxon>Sphingomonadales</taxon>
        <taxon>Erythrobacteraceae</taxon>
        <taxon>Alteraurantiacibacter</taxon>
    </lineage>
</organism>
<sequence>MRKAALVAAALSLGLSLSATAGEVTGTVYDARGVPAAGVELALGDARAMSDADGAYRFADIAAGDHMVEASGQRAMVAVPAEGIATRNIVLMSSRARAAVTGVAAPAMAEDAFAEAMQLAHQMVTTGSAQGEVAWTFNDREG</sequence>
<dbReference type="RefSeq" id="WP_136693499.1">
    <property type="nucleotide sequence ID" value="NZ_SSHH01000002.1"/>
</dbReference>
<comment type="caution">
    <text evidence="2">The sequence shown here is derived from an EMBL/GenBank/DDBJ whole genome shotgun (WGS) entry which is preliminary data.</text>
</comment>
<dbReference type="GO" id="GO:0030246">
    <property type="term" value="F:carbohydrate binding"/>
    <property type="evidence" value="ECO:0007669"/>
    <property type="project" value="InterPro"/>
</dbReference>
<evidence type="ECO:0000313" key="2">
    <source>
        <dbReference type="EMBL" id="TIX50478.1"/>
    </source>
</evidence>
<keyword evidence="2" id="KW-0378">Hydrolase</keyword>
<feature type="chain" id="PRO_5020649800" evidence="1">
    <location>
        <begin position="22"/>
        <end position="142"/>
    </location>
</feature>
<gene>
    <name evidence="2" type="ORF">E5222_09400</name>
</gene>
<accession>A0A4T3F4Q0</accession>
<dbReference type="SUPFAM" id="SSF49452">
    <property type="entry name" value="Starch-binding domain-like"/>
    <property type="match status" value="1"/>
</dbReference>